<organism evidence="3 4">
    <name type="scientific">Kitasatospora cathayae</name>
    <dbReference type="NCBI Taxonomy" id="3004092"/>
    <lineage>
        <taxon>Bacteria</taxon>
        <taxon>Bacillati</taxon>
        <taxon>Actinomycetota</taxon>
        <taxon>Actinomycetes</taxon>
        <taxon>Kitasatosporales</taxon>
        <taxon>Streptomycetaceae</taxon>
        <taxon>Kitasatospora</taxon>
    </lineage>
</organism>
<name>A0ABY7PZD6_9ACTN</name>
<reference evidence="4" key="1">
    <citation type="submission" date="2022-12" db="EMBL/GenBank/DDBJ databases">
        <authorList>
            <person name="Mo P."/>
        </authorList>
    </citation>
    <scope>NUCLEOTIDE SEQUENCE [LARGE SCALE GENOMIC DNA]</scope>
    <source>
        <strain evidence="4">HUAS 3-15</strain>
    </source>
</reference>
<sequence>MSTGTLIAIIVPVVAVLLLATAVLWYVNRRRRLQQRFGPEYERAVRRAGSHRSAEQDLRERERRHDQLRITPLPPDTRRQYTEDWTRVQQEFVDRPGEAVQHADRLVTLLMHDRGYPTEGYEQQLRDLSVDHGRTLEHYRKAHAINDSARRDDATTEELRGAMVHYRALFAELLNGDEPPDRGAGAERR</sequence>
<dbReference type="Proteomes" id="UP001212821">
    <property type="component" value="Chromosome"/>
</dbReference>
<keyword evidence="2" id="KW-0472">Membrane</keyword>
<evidence type="ECO:0000256" key="2">
    <source>
        <dbReference type="SAM" id="Phobius"/>
    </source>
</evidence>
<keyword evidence="2" id="KW-1133">Transmembrane helix</keyword>
<evidence type="ECO:0000313" key="4">
    <source>
        <dbReference type="Proteomes" id="UP001212821"/>
    </source>
</evidence>
<feature type="compositionally biased region" description="Basic and acidic residues" evidence="1">
    <location>
        <begin position="52"/>
        <end position="68"/>
    </location>
</feature>
<evidence type="ECO:0008006" key="5">
    <source>
        <dbReference type="Google" id="ProtNLM"/>
    </source>
</evidence>
<accession>A0ABY7PZD6</accession>
<evidence type="ECO:0000256" key="1">
    <source>
        <dbReference type="SAM" id="MobiDB-lite"/>
    </source>
</evidence>
<dbReference type="EMBL" id="CP115450">
    <property type="protein sequence ID" value="WBP85311.1"/>
    <property type="molecule type" value="Genomic_DNA"/>
</dbReference>
<evidence type="ECO:0000313" key="3">
    <source>
        <dbReference type="EMBL" id="WBP85311.1"/>
    </source>
</evidence>
<dbReference type="RefSeq" id="WP_270141183.1">
    <property type="nucleotide sequence ID" value="NZ_CP115450.1"/>
</dbReference>
<feature type="region of interest" description="Disordered" evidence="1">
    <location>
        <begin position="45"/>
        <end position="76"/>
    </location>
</feature>
<protein>
    <recommendedName>
        <fullName evidence="5">Secreted protein</fullName>
    </recommendedName>
</protein>
<keyword evidence="4" id="KW-1185">Reference proteome</keyword>
<feature type="transmembrane region" description="Helical" evidence="2">
    <location>
        <begin position="6"/>
        <end position="27"/>
    </location>
</feature>
<proteinExistence type="predicted"/>
<keyword evidence="2" id="KW-0812">Transmembrane</keyword>
<gene>
    <name evidence="3" type="ORF">O1G21_05175</name>
</gene>